<dbReference type="AlphaFoldDB" id="A0A0L0K100"/>
<dbReference type="PATRIC" id="fig|42234.21.peg.5506"/>
<evidence type="ECO:0000313" key="2">
    <source>
        <dbReference type="Proteomes" id="UP000037151"/>
    </source>
</evidence>
<dbReference type="Proteomes" id="UP000037151">
    <property type="component" value="Unassembled WGS sequence"/>
</dbReference>
<protein>
    <submittedName>
        <fullName evidence="1">Uncharacterized protein</fullName>
    </submittedName>
</protein>
<sequence length="164" mass="17752">MDDKSTPSASASATTYPTLAVDEARSRAKTTASDLYDMIALPKAKVTQRGPAISPCDEDPTHLYKTRHPWSVYGVSEAELKAGFERLHQALPKQGWKVVSYGEENSEAKSLSLTADSGKDRFSVNAVLIVSTPTNPHEKEPLIAVTVVSGCWRAPKGTDLSAEY</sequence>
<gene>
    <name evidence="1" type="ORF">IQ63_26690</name>
</gene>
<evidence type="ECO:0000313" key="1">
    <source>
        <dbReference type="EMBL" id="KND31434.1"/>
    </source>
</evidence>
<accession>A0A0L0K100</accession>
<comment type="caution">
    <text evidence="1">The sequence shown here is derived from an EMBL/GenBank/DDBJ whole genome shotgun (WGS) entry which is preliminary data.</text>
</comment>
<organism evidence="1 2">
    <name type="scientific">Streptomyces acidiscabies</name>
    <dbReference type="NCBI Taxonomy" id="42234"/>
    <lineage>
        <taxon>Bacteria</taxon>
        <taxon>Bacillati</taxon>
        <taxon>Actinomycetota</taxon>
        <taxon>Actinomycetes</taxon>
        <taxon>Kitasatosporales</taxon>
        <taxon>Streptomycetaceae</taxon>
        <taxon>Streptomyces</taxon>
    </lineage>
</organism>
<proteinExistence type="predicted"/>
<dbReference type="RefSeq" id="WP_050372877.1">
    <property type="nucleotide sequence ID" value="NZ_KQ257825.1"/>
</dbReference>
<dbReference type="OrthoDB" id="4282368at2"/>
<name>A0A0L0K100_9ACTN</name>
<dbReference type="EMBL" id="JPPY01000150">
    <property type="protein sequence ID" value="KND31434.1"/>
    <property type="molecule type" value="Genomic_DNA"/>
</dbReference>
<reference evidence="2" key="1">
    <citation type="submission" date="2014-07" db="EMBL/GenBank/DDBJ databases">
        <title>Genome sequencing of plant-pathogenic Streptomyces species.</title>
        <authorList>
            <person name="Harrison J."/>
            <person name="Sapp M."/>
            <person name="Thwaites R."/>
            <person name="Studholme D.J."/>
        </authorList>
    </citation>
    <scope>NUCLEOTIDE SEQUENCE [LARGE SCALE GENOMIC DNA]</scope>
    <source>
        <strain evidence="2">NCPPB 4445</strain>
    </source>
</reference>